<dbReference type="GO" id="GO:0016779">
    <property type="term" value="F:nucleotidyltransferase activity"/>
    <property type="evidence" value="ECO:0007669"/>
    <property type="project" value="UniProtKB-KW"/>
</dbReference>
<evidence type="ECO:0000259" key="9">
    <source>
        <dbReference type="Pfam" id="PF23639"/>
    </source>
</evidence>
<evidence type="ECO:0000313" key="10">
    <source>
        <dbReference type="EMBL" id="SDW15873.1"/>
    </source>
</evidence>
<evidence type="ECO:0000259" key="8">
    <source>
        <dbReference type="Pfam" id="PF13362"/>
    </source>
</evidence>
<proteinExistence type="predicted"/>
<accession>A0A1H2R8S6</accession>
<keyword evidence="1" id="KW-0240">DNA-directed RNA polymerase</keyword>
<dbReference type="SUPFAM" id="SSF57783">
    <property type="entry name" value="Zinc beta-ribbon"/>
    <property type="match status" value="1"/>
</dbReference>
<keyword evidence="7" id="KW-0175">Coiled coil</keyword>
<evidence type="ECO:0000313" key="11">
    <source>
        <dbReference type="Proteomes" id="UP000199118"/>
    </source>
</evidence>
<feature type="coiled-coil region" evidence="7">
    <location>
        <begin position="101"/>
        <end position="141"/>
    </location>
</feature>
<keyword evidence="2" id="KW-0639">Primosome</keyword>
<feature type="domain" description="Toprim" evidence="8">
    <location>
        <begin position="282"/>
        <end position="375"/>
    </location>
</feature>
<evidence type="ECO:0000256" key="4">
    <source>
        <dbReference type="ARBA" id="ARBA00022695"/>
    </source>
</evidence>
<evidence type="ECO:0000256" key="2">
    <source>
        <dbReference type="ARBA" id="ARBA00022515"/>
    </source>
</evidence>
<dbReference type="InterPro" id="IPR006171">
    <property type="entry name" value="TOPRIM_dom"/>
</dbReference>
<keyword evidence="3" id="KW-0808">Transferase</keyword>
<dbReference type="RefSeq" id="WP_092679344.1">
    <property type="nucleotide sequence ID" value="NZ_FNMZ01000001.1"/>
</dbReference>
<evidence type="ECO:0000256" key="3">
    <source>
        <dbReference type="ARBA" id="ARBA00022679"/>
    </source>
</evidence>
<dbReference type="EMBL" id="FNMZ01000001">
    <property type="protein sequence ID" value="SDW15873.1"/>
    <property type="molecule type" value="Genomic_DNA"/>
</dbReference>
<gene>
    <name evidence="10" type="ORF">SAMN05444336_101274</name>
</gene>
<keyword evidence="5" id="KW-0235">DNA replication</keyword>
<dbReference type="GO" id="GO:0006269">
    <property type="term" value="P:DNA replication, synthesis of primer"/>
    <property type="evidence" value="ECO:0007669"/>
    <property type="project" value="UniProtKB-KW"/>
</dbReference>
<dbReference type="AlphaFoldDB" id="A0A1H2R8S6"/>
<reference evidence="10 11" key="1">
    <citation type="submission" date="2016-10" db="EMBL/GenBank/DDBJ databases">
        <authorList>
            <person name="de Groot N.N."/>
        </authorList>
    </citation>
    <scope>NUCLEOTIDE SEQUENCE [LARGE SCALE GENOMIC DNA]</scope>
    <source>
        <strain evidence="10 11">DSM 17890</strain>
    </source>
</reference>
<evidence type="ECO:0000256" key="1">
    <source>
        <dbReference type="ARBA" id="ARBA00022478"/>
    </source>
</evidence>
<keyword evidence="6" id="KW-0804">Transcription</keyword>
<feature type="domain" description="DUF7146" evidence="9">
    <location>
        <begin position="137"/>
        <end position="259"/>
    </location>
</feature>
<keyword evidence="11" id="KW-1185">Reference proteome</keyword>
<dbReference type="STRING" id="356660.SAMN05444336_101274"/>
<evidence type="ECO:0000256" key="5">
    <source>
        <dbReference type="ARBA" id="ARBA00022705"/>
    </source>
</evidence>
<dbReference type="InterPro" id="IPR036977">
    <property type="entry name" value="DNA_primase_Znf_CHC2"/>
</dbReference>
<dbReference type="GO" id="GO:0008270">
    <property type="term" value="F:zinc ion binding"/>
    <property type="evidence" value="ECO:0007669"/>
    <property type="project" value="InterPro"/>
</dbReference>
<protein>
    <submittedName>
        <fullName evidence="10">Toprim domain-containing protein</fullName>
    </submittedName>
</protein>
<sequence>MTRAALTSFADIVALLQARPEDVARRYAPGGFVNGQQYRARNPGRADKRIGSFWVNVAGPHVGRFNDASTGEHGDMLDLIQLALGCDRRAALAEARAFLGIADDETEAQRALRQREAQRAREAAETQAREAEAEKARERRRAYARFLDGKPIENTPAAAYLSGRCVGPGDLGRAPGALRFHPALWYQHTDDETGEVFEGRWPAMVAAIHGPWKPDGPPTFLGIHRTWIARDPATGRWTKAPVPKAKKIQGQHRAGYVRLWSGYGPRGGKGAPISQAPEDAAVYIAEGIEDALSAAVLIGQRPGVYVICALNLGNMAAVGLPPQLRRVVLIADQDPGEKQRAQIDAAAERFAGEGRTVSVWRNQYGGKDLNDALRMARARERQEGAA</sequence>
<dbReference type="InterPro" id="IPR034154">
    <property type="entry name" value="TOPRIM_DnaG/twinkle"/>
</dbReference>
<dbReference type="GO" id="GO:1990077">
    <property type="term" value="C:primosome complex"/>
    <property type="evidence" value="ECO:0007669"/>
    <property type="project" value="UniProtKB-KW"/>
</dbReference>
<name>A0A1H2R8S6_9RHOB</name>
<dbReference type="GO" id="GO:0003677">
    <property type="term" value="F:DNA binding"/>
    <property type="evidence" value="ECO:0007669"/>
    <property type="project" value="InterPro"/>
</dbReference>
<dbReference type="GO" id="GO:0000428">
    <property type="term" value="C:DNA-directed RNA polymerase complex"/>
    <property type="evidence" value="ECO:0007669"/>
    <property type="project" value="UniProtKB-KW"/>
</dbReference>
<evidence type="ECO:0000256" key="6">
    <source>
        <dbReference type="ARBA" id="ARBA00023163"/>
    </source>
</evidence>
<dbReference type="OrthoDB" id="9811157at2"/>
<keyword evidence="4" id="KW-0548">Nucleotidyltransferase</keyword>
<dbReference type="Pfam" id="PF13362">
    <property type="entry name" value="Toprim_3"/>
    <property type="match status" value="1"/>
</dbReference>
<dbReference type="Pfam" id="PF23639">
    <property type="entry name" value="DUF7146"/>
    <property type="match status" value="1"/>
</dbReference>
<organism evidence="10 11">
    <name type="scientific">Albimonas donghaensis</name>
    <dbReference type="NCBI Taxonomy" id="356660"/>
    <lineage>
        <taxon>Bacteria</taxon>
        <taxon>Pseudomonadati</taxon>
        <taxon>Pseudomonadota</taxon>
        <taxon>Alphaproteobacteria</taxon>
        <taxon>Rhodobacterales</taxon>
        <taxon>Paracoccaceae</taxon>
        <taxon>Albimonas</taxon>
    </lineage>
</organism>
<evidence type="ECO:0000256" key="7">
    <source>
        <dbReference type="SAM" id="Coils"/>
    </source>
</evidence>
<dbReference type="CDD" id="cd01029">
    <property type="entry name" value="TOPRIM_primases"/>
    <property type="match status" value="1"/>
</dbReference>
<dbReference type="InterPro" id="IPR055570">
    <property type="entry name" value="DUF7146"/>
</dbReference>
<dbReference type="Gene3D" id="3.90.580.10">
    <property type="entry name" value="Zinc finger, CHC2-type domain"/>
    <property type="match status" value="1"/>
</dbReference>
<dbReference type="Proteomes" id="UP000199118">
    <property type="component" value="Unassembled WGS sequence"/>
</dbReference>